<dbReference type="InterPro" id="IPR006976">
    <property type="entry name" value="VanZ-like"/>
</dbReference>
<dbReference type="NCBIfam" id="NF037970">
    <property type="entry name" value="vanZ_1"/>
    <property type="match status" value="1"/>
</dbReference>
<sequence length="140" mass="15888">MKACLPPTNTRNSLAHKKKFLWLALCWTAVVAYFCLIDFNELPKVGAKNFDKVGHLTFHFGLTAVWFLYFRFQRLNDNKKALYKAFGFSFVYGVMLEIVQANFTDTRNGDVFDVVANTVGGLLAALTFALLVKPLKPRTE</sequence>
<dbReference type="RefSeq" id="WP_108903187.1">
    <property type="nucleotide sequence ID" value="NZ_CP029187.1"/>
</dbReference>
<dbReference type="Proteomes" id="UP000244937">
    <property type="component" value="Chromosome"/>
</dbReference>
<dbReference type="Pfam" id="PF04892">
    <property type="entry name" value="VanZ"/>
    <property type="match status" value="1"/>
</dbReference>
<feature type="domain" description="VanZ-like" evidence="2">
    <location>
        <begin position="36"/>
        <end position="131"/>
    </location>
</feature>
<reference evidence="3 4" key="1">
    <citation type="submission" date="2018-05" db="EMBL/GenBank/DDBJ databases">
        <title>Genome sequencing of Flavobacterium sp. HYN0049.</title>
        <authorList>
            <person name="Yi H."/>
            <person name="Baek C."/>
        </authorList>
    </citation>
    <scope>NUCLEOTIDE SEQUENCE [LARGE SCALE GENOMIC DNA]</scope>
    <source>
        <strain evidence="3 4">HYN0049</strain>
    </source>
</reference>
<gene>
    <name evidence="3" type="ORF">HYN49_05505</name>
</gene>
<evidence type="ECO:0000313" key="4">
    <source>
        <dbReference type="Proteomes" id="UP000244937"/>
    </source>
</evidence>
<keyword evidence="1" id="KW-0812">Transmembrane</keyword>
<keyword evidence="4" id="KW-1185">Reference proteome</keyword>
<keyword evidence="1" id="KW-0472">Membrane</keyword>
<evidence type="ECO:0000259" key="2">
    <source>
        <dbReference type="Pfam" id="PF04892"/>
    </source>
</evidence>
<feature type="transmembrane region" description="Helical" evidence="1">
    <location>
        <begin position="81"/>
        <end position="99"/>
    </location>
</feature>
<evidence type="ECO:0000313" key="3">
    <source>
        <dbReference type="EMBL" id="AWI25396.1"/>
    </source>
</evidence>
<name>A0A2S1SG60_9FLAO</name>
<dbReference type="AlphaFoldDB" id="A0A2S1SG60"/>
<dbReference type="OrthoDB" id="5472246at2"/>
<dbReference type="PANTHER" id="PTHR28008">
    <property type="entry name" value="DOMAIN PROTEIN, PUTATIVE (AFU_ORTHOLOGUE AFUA_3G10980)-RELATED"/>
    <property type="match status" value="1"/>
</dbReference>
<accession>A0A2S1SG60</accession>
<proteinExistence type="predicted"/>
<dbReference type="KEGG" id="fpal:HYN49_05505"/>
<feature type="transmembrane region" description="Helical" evidence="1">
    <location>
        <begin position="20"/>
        <end position="40"/>
    </location>
</feature>
<feature type="transmembrane region" description="Helical" evidence="1">
    <location>
        <begin position="52"/>
        <end position="69"/>
    </location>
</feature>
<keyword evidence="1" id="KW-1133">Transmembrane helix</keyword>
<evidence type="ECO:0000256" key="1">
    <source>
        <dbReference type="SAM" id="Phobius"/>
    </source>
</evidence>
<feature type="transmembrane region" description="Helical" evidence="1">
    <location>
        <begin position="111"/>
        <end position="132"/>
    </location>
</feature>
<organism evidence="3 4">
    <name type="scientific">Flavobacterium pallidum</name>
    <dbReference type="NCBI Taxonomy" id="2172098"/>
    <lineage>
        <taxon>Bacteria</taxon>
        <taxon>Pseudomonadati</taxon>
        <taxon>Bacteroidota</taxon>
        <taxon>Flavobacteriia</taxon>
        <taxon>Flavobacteriales</taxon>
        <taxon>Flavobacteriaceae</taxon>
        <taxon>Flavobacterium</taxon>
    </lineage>
</organism>
<protein>
    <recommendedName>
        <fullName evidence="2">VanZ-like domain-containing protein</fullName>
    </recommendedName>
</protein>
<dbReference type="EMBL" id="CP029187">
    <property type="protein sequence ID" value="AWI25396.1"/>
    <property type="molecule type" value="Genomic_DNA"/>
</dbReference>
<dbReference type="PANTHER" id="PTHR28008:SF1">
    <property type="entry name" value="DOMAIN PROTEIN, PUTATIVE (AFU_ORTHOLOGUE AFUA_3G10980)-RELATED"/>
    <property type="match status" value="1"/>
</dbReference>